<dbReference type="OrthoDB" id="944975at2"/>
<sequence length="183" mass="21553">MEDLNTKSVRYPASVDAKFLTTALKLGRPKRLLFIQMVDYFYKSKKDPLDLNDEILKNTLLKSHKEYIGFIKTQETELLIPIKTDVRQMITSQKTLIDFFNTHIINHNTTLLGNQQKQINKFLELDELIRLIHVRLDNKEKLKKEFVYIFESYVKVRDSFGLMTSGKEKEELILKINKQISSL</sequence>
<proteinExistence type="predicted"/>
<protein>
    <submittedName>
        <fullName evidence="1">Uncharacterized protein</fullName>
    </submittedName>
</protein>
<dbReference type="PATRIC" id="fig|188932.3.peg.1828"/>
<dbReference type="InterPro" id="IPR048012">
    <property type="entry name" value="BfmA-like_N"/>
</dbReference>
<dbReference type="KEGG" id="pcm:AY601_1759"/>
<dbReference type="RefSeq" id="WP_068399325.1">
    <property type="nucleotide sequence ID" value="NZ_CP014504.1"/>
</dbReference>
<keyword evidence="2" id="KW-1185">Reference proteome</keyword>
<dbReference type="NCBIfam" id="NF041200">
    <property type="entry name" value="mob_BfmA_Nterm"/>
    <property type="match status" value="1"/>
</dbReference>
<evidence type="ECO:0000313" key="1">
    <source>
        <dbReference type="EMBL" id="AMP98672.1"/>
    </source>
</evidence>
<dbReference type="Proteomes" id="UP000071561">
    <property type="component" value="Chromosome"/>
</dbReference>
<reference evidence="1 2" key="1">
    <citation type="submission" date="2016-03" db="EMBL/GenBank/DDBJ databases">
        <title>Complete genome sequence of Pedobacter cryoconitis PAMC 27485.</title>
        <authorList>
            <person name="Lee J."/>
            <person name="Kim O.-S."/>
        </authorList>
    </citation>
    <scope>NUCLEOTIDE SEQUENCE [LARGE SCALE GENOMIC DNA]</scope>
    <source>
        <strain evidence="1 2">PAMC 27485</strain>
    </source>
</reference>
<name>A0A127VBA1_9SPHI</name>
<organism evidence="1 2">
    <name type="scientific">Pedobacter cryoconitis</name>
    <dbReference type="NCBI Taxonomy" id="188932"/>
    <lineage>
        <taxon>Bacteria</taxon>
        <taxon>Pseudomonadati</taxon>
        <taxon>Bacteroidota</taxon>
        <taxon>Sphingobacteriia</taxon>
        <taxon>Sphingobacteriales</taxon>
        <taxon>Sphingobacteriaceae</taxon>
        <taxon>Pedobacter</taxon>
    </lineage>
</organism>
<evidence type="ECO:0000313" key="2">
    <source>
        <dbReference type="Proteomes" id="UP000071561"/>
    </source>
</evidence>
<gene>
    <name evidence="1" type="ORF">AY601_1759</name>
</gene>
<dbReference type="AlphaFoldDB" id="A0A127VBA1"/>
<dbReference type="EMBL" id="CP014504">
    <property type="protein sequence ID" value="AMP98672.1"/>
    <property type="molecule type" value="Genomic_DNA"/>
</dbReference>
<accession>A0A127VBA1</accession>